<evidence type="ECO:0000313" key="1">
    <source>
        <dbReference type="EMBL" id="BDI08091.1"/>
    </source>
</evidence>
<keyword evidence="2" id="KW-1185">Reference proteome</keyword>
<gene>
    <name evidence="1" type="ORF">CATMQ487_50610</name>
</gene>
<sequence>MKLPTTEATSVGIREFRAAIAEYIDADRPITVTRHGQTVGLFVPLRRPSAEDIQRMTTAAADFRKAVPLSDDEVEQMVADFDALRRGQPLPQRSTDK</sequence>
<evidence type="ECO:0000313" key="2">
    <source>
        <dbReference type="Proteomes" id="UP001057498"/>
    </source>
</evidence>
<reference evidence="1" key="1">
    <citation type="submission" date="2022-04" db="EMBL/GenBank/DDBJ databases">
        <title>Whole genome sequence of Sphaerotilus sp. FB-5.</title>
        <authorList>
            <person name="Takeda M."/>
            <person name="Narihara S."/>
            <person name="Akimoto M."/>
            <person name="Akimoto R."/>
            <person name="Nishiyashiki S."/>
            <person name="Murakami T."/>
        </authorList>
    </citation>
    <scope>NUCLEOTIDE SEQUENCE</scope>
    <source>
        <strain evidence="1">FB-5</strain>
    </source>
</reference>
<organism evidence="1 2">
    <name type="scientific">Sphaerotilus microaerophilus</name>
    <dbReference type="NCBI Taxonomy" id="2914710"/>
    <lineage>
        <taxon>Bacteria</taxon>
        <taxon>Pseudomonadati</taxon>
        <taxon>Pseudomonadota</taxon>
        <taxon>Betaproteobacteria</taxon>
        <taxon>Burkholderiales</taxon>
        <taxon>Sphaerotilaceae</taxon>
        <taxon>Sphaerotilus</taxon>
    </lineage>
</organism>
<proteinExistence type="predicted"/>
<dbReference type="RefSeq" id="WP_251971224.1">
    <property type="nucleotide sequence ID" value="NZ_AP025730.1"/>
</dbReference>
<name>A0ABN6PSF2_9BURK</name>
<dbReference type="EMBL" id="AP025730">
    <property type="protein sequence ID" value="BDI08091.1"/>
    <property type="molecule type" value="Genomic_DNA"/>
</dbReference>
<dbReference type="Proteomes" id="UP001057498">
    <property type="component" value="Chromosome"/>
</dbReference>
<evidence type="ECO:0008006" key="3">
    <source>
        <dbReference type="Google" id="ProtNLM"/>
    </source>
</evidence>
<accession>A0ABN6PSF2</accession>
<protein>
    <recommendedName>
        <fullName evidence="3">Antitoxin</fullName>
    </recommendedName>
</protein>